<dbReference type="CDD" id="cd07035">
    <property type="entry name" value="TPP_PYR_POX_like"/>
    <property type="match status" value="1"/>
</dbReference>
<dbReference type="OrthoDB" id="4494979at2"/>
<protein>
    <submittedName>
        <fullName evidence="7">Acetolactate synthase-1/2/3 large subunit</fullName>
    </submittedName>
</protein>
<dbReference type="Pfam" id="PF00205">
    <property type="entry name" value="TPP_enzyme_M"/>
    <property type="match status" value="1"/>
</dbReference>
<dbReference type="Pfam" id="PF02776">
    <property type="entry name" value="TPP_enzyme_N"/>
    <property type="match status" value="1"/>
</dbReference>
<dbReference type="STRING" id="349095.SAMN05660299_01631"/>
<dbReference type="PANTHER" id="PTHR18968">
    <property type="entry name" value="THIAMINE PYROPHOSPHATE ENZYMES"/>
    <property type="match status" value="1"/>
</dbReference>
<dbReference type="SUPFAM" id="SSF52467">
    <property type="entry name" value="DHS-like NAD/FAD-binding domain"/>
    <property type="match status" value="1"/>
</dbReference>
<keyword evidence="8" id="KW-1185">Reference proteome</keyword>
<sequence>MKVKLSEYIADFMVENGITDCFMIVGGGAMHLNNALGHKDGLHCIFNHNEQATAIAAEAYTRLTGNLSGICVTSGPGGTNAITGVLGGWLDSIPMFVISGQVKRETTTWITEIPLRQLGDQEYDITASVKPMTKYAHMITDANEIRYHLEKMLYLATHGRGGPVWLDVPLDIQAAIIDTNELQGFDPEELDMPEDSIYDTAFTAEIIEKLETAKRPVILAGTGIRLGKAHSEFIELINKLQLPVVTAWNAHDTLWDAHPLFCGRPGTVGTRGGNFIVENSDVLLVLGCRLNIRQISYNYKHFAENAYKIIVDIDDAELHKPTVQPDLPVHADVKDVIVDLLKANFKQNDSHTRWLTWCRNVNAKYPAVRPEYYKLKKPINPYVFIAELCKVLEEGDDIICGNGSACVITFQAANLKKEQRLFTNSGCAAMGYGFPAAIGCAVANGSKRTICIDGDGSFQMNLQELQTVIYYNLNLKIFYINNNGYHSIRQTQSSFFEPPLVGVCNGNGISFPNMEKICGAYGIPYVKVESLSDISKKIQQVVKSDGPYFCEIVVDSRQNFEPKLSSKALPDGTIVSPPIDDMYPFLDRQEYEKNKDVDSI</sequence>
<evidence type="ECO:0000313" key="8">
    <source>
        <dbReference type="Proteomes" id="UP000199309"/>
    </source>
</evidence>
<dbReference type="Gene3D" id="3.40.50.970">
    <property type="match status" value="2"/>
</dbReference>
<dbReference type="InterPro" id="IPR029061">
    <property type="entry name" value="THDP-binding"/>
</dbReference>
<comment type="similarity">
    <text evidence="1 3">Belongs to the TPP enzyme family.</text>
</comment>
<feature type="domain" description="Thiamine pyrophosphate enzyme TPP-binding" evidence="5">
    <location>
        <begin position="403"/>
        <end position="552"/>
    </location>
</feature>
<dbReference type="Proteomes" id="UP000199309">
    <property type="component" value="Unassembled WGS sequence"/>
</dbReference>
<dbReference type="GO" id="GO:0009097">
    <property type="term" value="P:isoleucine biosynthetic process"/>
    <property type="evidence" value="ECO:0007669"/>
    <property type="project" value="TreeGrafter"/>
</dbReference>
<dbReference type="InterPro" id="IPR012000">
    <property type="entry name" value="Thiamin_PyroP_enz_cen_dom"/>
</dbReference>
<dbReference type="RefSeq" id="WP_091650412.1">
    <property type="nucleotide sequence ID" value="NZ_FNHQ01000015.1"/>
</dbReference>
<gene>
    <name evidence="7" type="ORF">SAMN05660299_01631</name>
</gene>
<dbReference type="EMBL" id="FNHQ01000015">
    <property type="protein sequence ID" value="SDM85011.1"/>
    <property type="molecule type" value="Genomic_DNA"/>
</dbReference>
<reference evidence="7 8" key="1">
    <citation type="submission" date="2016-10" db="EMBL/GenBank/DDBJ databases">
        <authorList>
            <person name="de Groot N.N."/>
        </authorList>
    </citation>
    <scope>NUCLEOTIDE SEQUENCE [LARGE SCALE GENOMIC DNA]</scope>
    <source>
        <strain evidence="7 8">DSM 16981</strain>
    </source>
</reference>
<dbReference type="InterPro" id="IPR012001">
    <property type="entry name" value="Thiamin_PyroP_enz_TPP-bd_dom"/>
</dbReference>
<evidence type="ECO:0000313" key="7">
    <source>
        <dbReference type="EMBL" id="SDM85011.1"/>
    </source>
</evidence>
<dbReference type="PANTHER" id="PTHR18968:SF142">
    <property type="entry name" value="ACETOLACTATE SYNTHASE"/>
    <property type="match status" value="1"/>
</dbReference>
<dbReference type="InterPro" id="IPR011766">
    <property type="entry name" value="TPP_enzyme_TPP-bd"/>
</dbReference>
<dbReference type="GO" id="GO:0005948">
    <property type="term" value="C:acetolactate synthase complex"/>
    <property type="evidence" value="ECO:0007669"/>
    <property type="project" value="TreeGrafter"/>
</dbReference>
<dbReference type="GO" id="GO:0000287">
    <property type="term" value="F:magnesium ion binding"/>
    <property type="evidence" value="ECO:0007669"/>
    <property type="project" value="InterPro"/>
</dbReference>
<dbReference type="SUPFAM" id="SSF52518">
    <property type="entry name" value="Thiamin diphosphate-binding fold (THDP-binding)"/>
    <property type="match status" value="2"/>
</dbReference>
<keyword evidence="2 3" id="KW-0786">Thiamine pyrophosphate</keyword>
<evidence type="ECO:0000259" key="4">
    <source>
        <dbReference type="Pfam" id="PF00205"/>
    </source>
</evidence>
<dbReference type="GO" id="GO:0050660">
    <property type="term" value="F:flavin adenine dinucleotide binding"/>
    <property type="evidence" value="ECO:0007669"/>
    <property type="project" value="TreeGrafter"/>
</dbReference>
<dbReference type="InterPro" id="IPR029035">
    <property type="entry name" value="DHS-like_NAD/FAD-binding_dom"/>
</dbReference>
<dbReference type="GO" id="GO:0003984">
    <property type="term" value="F:acetolactate synthase activity"/>
    <property type="evidence" value="ECO:0007669"/>
    <property type="project" value="TreeGrafter"/>
</dbReference>
<dbReference type="CDD" id="cd00568">
    <property type="entry name" value="TPP_enzymes"/>
    <property type="match status" value="1"/>
</dbReference>
<dbReference type="GO" id="GO:0009099">
    <property type="term" value="P:L-valine biosynthetic process"/>
    <property type="evidence" value="ECO:0007669"/>
    <property type="project" value="TreeGrafter"/>
</dbReference>
<evidence type="ECO:0000259" key="6">
    <source>
        <dbReference type="Pfam" id="PF02776"/>
    </source>
</evidence>
<dbReference type="GO" id="GO:0030976">
    <property type="term" value="F:thiamine pyrophosphate binding"/>
    <property type="evidence" value="ECO:0007669"/>
    <property type="project" value="InterPro"/>
</dbReference>
<evidence type="ECO:0000256" key="2">
    <source>
        <dbReference type="ARBA" id="ARBA00023052"/>
    </source>
</evidence>
<dbReference type="Gene3D" id="3.40.50.1220">
    <property type="entry name" value="TPP-binding domain"/>
    <property type="match status" value="1"/>
</dbReference>
<dbReference type="Pfam" id="PF02775">
    <property type="entry name" value="TPP_enzyme_C"/>
    <property type="match status" value="1"/>
</dbReference>
<dbReference type="InterPro" id="IPR045229">
    <property type="entry name" value="TPP_enz"/>
</dbReference>
<accession>A0A1G9WLH4</accession>
<dbReference type="AlphaFoldDB" id="A0A1G9WLH4"/>
<proteinExistence type="inferred from homology"/>
<organism evidence="7 8">
    <name type="scientific">Megasphaera paucivorans</name>
    <dbReference type="NCBI Taxonomy" id="349095"/>
    <lineage>
        <taxon>Bacteria</taxon>
        <taxon>Bacillati</taxon>
        <taxon>Bacillota</taxon>
        <taxon>Negativicutes</taxon>
        <taxon>Veillonellales</taxon>
        <taxon>Veillonellaceae</taxon>
        <taxon>Megasphaera</taxon>
    </lineage>
</organism>
<name>A0A1G9WLH4_9FIRM</name>
<evidence type="ECO:0000259" key="5">
    <source>
        <dbReference type="Pfam" id="PF02775"/>
    </source>
</evidence>
<feature type="domain" description="Thiamine pyrophosphate enzyme N-terminal TPP-binding" evidence="6">
    <location>
        <begin position="4"/>
        <end position="108"/>
    </location>
</feature>
<evidence type="ECO:0000256" key="3">
    <source>
        <dbReference type="RuleBase" id="RU362132"/>
    </source>
</evidence>
<evidence type="ECO:0000256" key="1">
    <source>
        <dbReference type="ARBA" id="ARBA00007812"/>
    </source>
</evidence>
<feature type="domain" description="Thiamine pyrophosphate enzyme central" evidence="4">
    <location>
        <begin position="204"/>
        <end position="339"/>
    </location>
</feature>